<organism evidence="1 2">
    <name type="scientific">Acidithiobacillus montserratensis</name>
    <dbReference type="NCBI Taxonomy" id="2729135"/>
    <lineage>
        <taxon>Bacteria</taxon>
        <taxon>Pseudomonadati</taxon>
        <taxon>Pseudomonadota</taxon>
        <taxon>Acidithiobacillia</taxon>
        <taxon>Acidithiobacillales</taxon>
        <taxon>Acidithiobacillaceae</taxon>
        <taxon>Acidithiobacillus</taxon>
    </lineage>
</organism>
<keyword evidence="2" id="KW-1185">Reference proteome</keyword>
<name>A0ACD5HHP1_9PROT</name>
<evidence type="ECO:0000313" key="1">
    <source>
        <dbReference type="EMBL" id="XRI74510.1"/>
    </source>
</evidence>
<accession>A0ACD5HHP1</accession>
<proteinExistence type="predicted"/>
<reference evidence="1 2" key="1">
    <citation type="journal article" date="2021" name="ISME J.">
        <title>Genomic evolution of the class Acidithiobacillia: deep-branching Proteobacteria living in extreme acidic conditions.</title>
        <authorList>
            <person name="Moya-Beltran A."/>
            <person name="Beard S."/>
            <person name="Rojas-Villalobos C."/>
            <person name="Issotta F."/>
            <person name="Gallardo Y."/>
            <person name="Ulloa R."/>
            <person name="Giaveno A."/>
            <person name="Degli Esposti M."/>
            <person name="Johnson D.B."/>
            <person name="Quatrini R."/>
        </authorList>
    </citation>
    <scope>NUCLEOTIDE SEQUENCE [LARGE SCALE GENOMIC DNA]</scope>
    <source>
        <strain evidence="1 2">GG1-14</strain>
    </source>
</reference>
<protein>
    <submittedName>
        <fullName evidence="1">MFS transporter</fullName>
    </submittedName>
</protein>
<dbReference type="EMBL" id="CP127526">
    <property type="protein sequence ID" value="XRI74510.1"/>
    <property type="molecule type" value="Genomic_DNA"/>
</dbReference>
<dbReference type="Proteomes" id="UP001195965">
    <property type="component" value="Chromosome"/>
</dbReference>
<sequence length="468" mass="49196">MKELLNMLRSGNWRALVASFLYFDTGFTVWLLYGPLAPYMIHALHLTAVEQGYLVAVPILSAAILRIGMGNLYQSMNGRRLAMGGVALSAIPPLFLLLYPAVPSYSLLIVLGILLGVGGASFAVALPMAGSNYPAKVQGTVLGIAAAGNIGAVLDGFLFPPLAAHFGWAHATAAALPLLALAGISLFFWGKDSAAKSGRIGPALLGFGITLLGLAFLAVATPLGWLGLQGKSALLMLPLYGILLSGVFLPRRYHFALREPDTWVIILIYAITFGGFVGMSAYVSLLLVALYHLPKIDAGMLMALLAFTGAMLRPLGGMIADRVSGGTALRWFLGGIALIDLLFAVWAPPLDMAIVFLLILYSCFGLGNGATFQLVPLRWPEKTGIMTGIIGAAGGVGGFYLPVILGIAKQETGTYHLGFAFFAGLSGIALGLVIVRRQAWLKWSHHGTIAAATGQSASSLPQASVITD</sequence>
<evidence type="ECO:0000313" key="2">
    <source>
        <dbReference type="Proteomes" id="UP001195965"/>
    </source>
</evidence>
<gene>
    <name evidence="1" type="ORF">HHS34_004765</name>
</gene>